<dbReference type="Gene3D" id="3.60.21.10">
    <property type="match status" value="1"/>
</dbReference>
<evidence type="ECO:0000259" key="3">
    <source>
        <dbReference type="Pfam" id="PF00149"/>
    </source>
</evidence>
<dbReference type="PANTHER" id="PTHR45867:SF3">
    <property type="entry name" value="ACID PHOSPHATASE TYPE 7"/>
    <property type="match status" value="1"/>
</dbReference>
<reference evidence="6 7" key="1">
    <citation type="submission" date="2016-01" db="EMBL/GenBank/DDBJ databases">
        <authorList>
            <person name="Oliw E.H."/>
        </authorList>
    </citation>
    <scope>NUCLEOTIDE SEQUENCE [LARGE SCALE GENOMIC DNA]</scope>
    <source>
        <strain evidence="6 7">DY10</strain>
    </source>
</reference>
<dbReference type="GO" id="GO:0046872">
    <property type="term" value="F:metal ion binding"/>
    <property type="evidence" value="ECO:0007669"/>
    <property type="project" value="InterPro"/>
</dbReference>
<dbReference type="CDD" id="cd00063">
    <property type="entry name" value="FN3"/>
    <property type="match status" value="1"/>
</dbReference>
<dbReference type="Pfam" id="PF18962">
    <property type="entry name" value="Por_Secre_tail"/>
    <property type="match status" value="1"/>
</dbReference>
<evidence type="ECO:0000313" key="7">
    <source>
        <dbReference type="Proteomes" id="UP000187941"/>
    </source>
</evidence>
<proteinExistence type="predicted"/>
<dbReference type="EMBL" id="CP014263">
    <property type="protein sequence ID" value="AQG79919.1"/>
    <property type="molecule type" value="Genomic_DNA"/>
</dbReference>
<dbReference type="STRING" id="1178516.AWR27_11645"/>
<protein>
    <submittedName>
        <fullName evidence="6">Metallophosphoesterase</fullName>
    </submittedName>
</protein>
<dbReference type="InterPro" id="IPR004843">
    <property type="entry name" value="Calcineurin-like_PHP"/>
</dbReference>
<gene>
    <name evidence="6" type="ORF">AWR27_11645</name>
</gene>
<dbReference type="SUPFAM" id="SSF49363">
    <property type="entry name" value="Purple acid phosphatase, N-terminal domain"/>
    <property type="match status" value="1"/>
</dbReference>
<dbReference type="InterPro" id="IPR026444">
    <property type="entry name" value="Secre_tail"/>
</dbReference>
<name>A0A1P9WX30_9BACT</name>
<dbReference type="GO" id="GO:0003993">
    <property type="term" value="F:acid phosphatase activity"/>
    <property type="evidence" value="ECO:0007669"/>
    <property type="project" value="InterPro"/>
</dbReference>
<evidence type="ECO:0000313" key="6">
    <source>
        <dbReference type="EMBL" id="AQG79919.1"/>
    </source>
</evidence>
<evidence type="ECO:0000259" key="4">
    <source>
        <dbReference type="Pfam" id="PF16656"/>
    </source>
</evidence>
<dbReference type="InterPro" id="IPR015914">
    <property type="entry name" value="PAPs_N"/>
</dbReference>
<dbReference type="InterPro" id="IPR008963">
    <property type="entry name" value="Purple_acid_Pase-like_N"/>
</dbReference>
<evidence type="ECO:0000259" key="5">
    <source>
        <dbReference type="Pfam" id="PF18962"/>
    </source>
</evidence>
<dbReference type="AlphaFoldDB" id="A0A1P9WX30"/>
<evidence type="ECO:0000256" key="2">
    <source>
        <dbReference type="SAM" id="SignalP"/>
    </source>
</evidence>
<dbReference type="Gene3D" id="2.60.40.380">
    <property type="entry name" value="Purple acid phosphatase-like, N-terminal"/>
    <property type="match status" value="1"/>
</dbReference>
<dbReference type="Pfam" id="PF16656">
    <property type="entry name" value="Pur_ac_phosph_N"/>
    <property type="match status" value="1"/>
</dbReference>
<feature type="signal peptide" evidence="2">
    <location>
        <begin position="1"/>
        <end position="18"/>
    </location>
</feature>
<feature type="chain" id="PRO_5011958772" evidence="2">
    <location>
        <begin position="19"/>
        <end position="772"/>
    </location>
</feature>
<dbReference type="Pfam" id="PF00149">
    <property type="entry name" value="Metallophos"/>
    <property type="match status" value="1"/>
</dbReference>
<dbReference type="PANTHER" id="PTHR45867">
    <property type="entry name" value="PURPLE ACID PHOSPHATASE"/>
    <property type="match status" value="1"/>
</dbReference>
<feature type="domain" description="Purple acid phosphatase N-terminal" evidence="4">
    <location>
        <begin position="31"/>
        <end position="95"/>
    </location>
</feature>
<evidence type="ECO:0000256" key="1">
    <source>
        <dbReference type="ARBA" id="ARBA00022729"/>
    </source>
</evidence>
<dbReference type="RefSeq" id="WP_077131350.1">
    <property type="nucleotide sequence ID" value="NZ_CP014263.1"/>
</dbReference>
<dbReference type="Proteomes" id="UP000187941">
    <property type="component" value="Chromosome"/>
</dbReference>
<feature type="domain" description="Calcineurin-like phosphoesterase" evidence="3">
    <location>
        <begin position="117"/>
        <end position="324"/>
    </location>
</feature>
<feature type="domain" description="Secretion system C-terminal sorting" evidence="5">
    <location>
        <begin position="697"/>
        <end position="770"/>
    </location>
</feature>
<accession>A0A1P9WX30</accession>
<keyword evidence="7" id="KW-1185">Reference proteome</keyword>
<keyword evidence="1 2" id="KW-0732">Signal</keyword>
<dbReference type="NCBIfam" id="TIGR04183">
    <property type="entry name" value="Por_Secre_tail"/>
    <property type="match status" value="1"/>
</dbReference>
<dbReference type="SUPFAM" id="SSF56300">
    <property type="entry name" value="Metallo-dependent phosphatases"/>
    <property type="match status" value="1"/>
</dbReference>
<dbReference type="KEGG" id="smon:AWR27_11645"/>
<sequence>MRYFSTLIFLLFFGYAHAQTPLITRGPYWQVITPNSAFVRWRTDQPTTGRIWFGTDAAQLTNSQRESQPSQEHSLTLTGLQPNTRYTYAVGYDDTRLASGADYYIKTAPPTGSTQPFRLWVLGDFGFPGNRQIQTYQAYRSAISSRPADAWLWLGDNAYCCGTEDQYQRYVFDVYGPTFRNTPIIPSPGNHDYNDSNTNFDVAYYRLFSMPQRGEAGGVASGKPTYFSVDYGNLHIVSLDSQGQQTDDNKRVYDTTSVQIQWLKRDLTANRLPWTIVIFHHPPYTKGTHDSDTQEQLRLIRQNLTPIFEQYGVDLVLNGHSHVYERFYRMRGHTGLANSFDPTRHIAESTTARYDGSPNSCPILTKGQGTVYVVNGAGGAPGGQRASYPMPAMLVGNTVLGGSMLVDVNDNRLDAQYILEDGSVFDRFTVLKNVNKTASLTAEFADTLQLLASWPGEYRWTNGQTGRSIRYIANQAGTFPVAVTDNRQCLNDQFNLTVQAAPKITTRSLAVPAVCVGSTVSLTATPENTTKAAGWQYDVLLSDAAGNFAAERVVGSGSLTTLSATIPATVSAGTGYRLRVRPRGISYAELIPSAAFAVRPLPTATLSGTATVLIGEPASVTATFTGDAPWQATLSDGTAFTAHTSPSVLTIKPLRTDTYTIQTIENACGKGTATGQANIIVLFPTATQGATDGRLLVYPNPTRDVIVVELALTQRQAVRLNLTNTQGKTVFQKQTGVTQSVNESIKLPATAGTYLLTVQIGSETLTRKVVRE</sequence>
<dbReference type="InterPro" id="IPR029052">
    <property type="entry name" value="Metallo-depent_PP-like"/>
</dbReference>
<organism evidence="6 7">
    <name type="scientific">Spirosoma montaniterrae</name>
    <dbReference type="NCBI Taxonomy" id="1178516"/>
    <lineage>
        <taxon>Bacteria</taxon>
        <taxon>Pseudomonadati</taxon>
        <taxon>Bacteroidota</taxon>
        <taxon>Cytophagia</taxon>
        <taxon>Cytophagales</taxon>
        <taxon>Cytophagaceae</taxon>
        <taxon>Spirosoma</taxon>
    </lineage>
</organism>
<dbReference type="InterPro" id="IPR003961">
    <property type="entry name" value="FN3_dom"/>
</dbReference>
<dbReference type="OrthoDB" id="9809781at2"/>